<evidence type="ECO:0000313" key="2">
    <source>
        <dbReference type="EMBL" id="MBV4357894.1"/>
    </source>
</evidence>
<sequence>MNYPLVKTIRESVKYWWLSLVLGVFYILLALWVFSTPLASYLALSVIFSLFMLVSGLMEIIFAVSNRKHLDGWGWFLTAGILDFAFGFLLMSYPGLSMAILPLFVAFWLMFKGISAIATSLDLKSYGVKQWGWILLLGIVVVLFSFLIIARPVIGGLSIVYTTGVCLLFAGIFRIALSLKLKSLHDLISKRK</sequence>
<evidence type="ECO:0000256" key="1">
    <source>
        <dbReference type="SAM" id="Phobius"/>
    </source>
</evidence>
<protein>
    <submittedName>
        <fullName evidence="2">HdeD family acid-resistance protein</fullName>
    </submittedName>
</protein>
<evidence type="ECO:0000313" key="3">
    <source>
        <dbReference type="Proteomes" id="UP000812270"/>
    </source>
</evidence>
<feature type="transmembrane region" description="Helical" evidence="1">
    <location>
        <begin position="131"/>
        <end position="150"/>
    </location>
</feature>
<name>A0A9E2SAR7_9BACT</name>
<dbReference type="InterPro" id="IPR005325">
    <property type="entry name" value="DUF308_memb"/>
</dbReference>
<keyword evidence="3" id="KW-1185">Reference proteome</keyword>
<feature type="transmembrane region" description="Helical" evidence="1">
    <location>
        <begin position="74"/>
        <end position="93"/>
    </location>
</feature>
<keyword evidence="1" id="KW-0472">Membrane</keyword>
<dbReference type="Proteomes" id="UP000812270">
    <property type="component" value="Unassembled WGS sequence"/>
</dbReference>
<dbReference type="RefSeq" id="WP_217791547.1">
    <property type="nucleotide sequence ID" value="NZ_JAHSPG010000008.1"/>
</dbReference>
<reference evidence="2" key="1">
    <citation type="submission" date="2021-06" db="EMBL/GenBank/DDBJ databases">
        <authorList>
            <person name="Huq M.A."/>
        </authorList>
    </citation>
    <scope>NUCLEOTIDE SEQUENCE</scope>
    <source>
        <strain evidence="2">MAH-26</strain>
    </source>
</reference>
<dbReference type="PANTHER" id="PTHR34989">
    <property type="entry name" value="PROTEIN HDED"/>
    <property type="match status" value="1"/>
</dbReference>
<feature type="transmembrane region" description="Helical" evidence="1">
    <location>
        <begin position="41"/>
        <end position="62"/>
    </location>
</feature>
<keyword evidence="1" id="KW-0812">Transmembrane</keyword>
<feature type="transmembrane region" description="Helical" evidence="1">
    <location>
        <begin position="99"/>
        <end position="119"/>
    </location>
</feature>
<accession>A0A9E2SAR7</accession>
<dbReference type="GO" id="GO:0005886">
    <property type="term" value="C:plasma membrane"/>
    <property type="evidence" value="ECO:0007669"/>
    <property type="project" value="TreeGrafter"/>
</dbReference>
<keyword evidence="1" id="KW-1133">Transmembrane helix</keyword>
<comment type="caution">
    <text evidence="2">The sequence shown here is derived from an EMBL/GenBank/DDBJ whole genome shotgun (WGS) entry which is preliminary data.</text>
</comment>
<proteinExistence type="predicted"/>
<dbReference type="AlphaFoldDB" id="A0A9E2SAR7"/>
<dbReference type="InterPro" id="IPR052712">
    <property type="entry name" value="Acid_resist_chaperone_HdeD"/>
</dbReference>
<feature type="transmembrane region" description="Helical" evidence="1">
    <location>
        <begin position="15"/>
        <end position="35"/>
    </location>
</feature>
<dbReference type="EMBL" id="JAHSPG010000008">
    <property type="protein sequence ID" value="MBV4357894.1"/>
    <property type="molecule type" value="Genomic_DNA"/>
</dbReference>
<gene>
    <name evidence="2" type="ORF">KTO63_12090</name>
</gene>
<feature type="transmembrane region" description="Helical" evidence="1">
    <location>
        <begin position="156"/>
        <end position="177"/>
    </location>
</feature>
<dbReference type="PANTHER" id="PTHR34989:SF1">
    <property type="entry name" value="PROTEIN HDED"/>
    <property type="match status" value="1"/>
</dbReference>
<organism evidence="2 3">
    <name type="scientific">Pinibacter aurantiacus</name>
    <dbReference type="NCBI Taxonomy" id="2851599"/>
    <lineage>
        <taxon>Bacteria</taxon>
        <taxon>Pseudomonadati</taxon>
        <taxon>Bacteroidota</taxon>
        <taxon>Chitinophagia</taxon>
        <taxon>Chitinophagales</taxon>
        <taxon>Chitinophagaceae</taxon>
        <taxon>Pinibacter</taxon>
    </lineage>
</organism>
<dbReference type="Pfam" id="PF03729">
    <property type="entry name" value="DUF308"/>
    <property type="match status" value="2"/>
</dbReference>